<dbReference type="EMBL" id="CASHSV030000001">
    <property type="protein sequence ID" value="CAJ2628332.1"/>
    <property type="molecule type" value="Genomic_DNA"/>
</dbReference>
<evidence type="ECO:0000313" key="1">
    <source>
        <dbReference type="EMBL" id="CAJ2628332.1"/>
    </source>
</evidence>
<accession>A0ACB0I8F5</accession>
<protein>
    <submittedName>
        <fullName evidence="1">Uncharacterized protein</fullName>
    </submittedName>
</protein>
<name>A0ACB0I8F5_TRIPR</name>
<comment type="caution">
    <text evidence="1">The sequence shown here is derived from an EMBL/GenBank/DDBJ whole genome shotgun (WGS) entry which is preliminary data.</text>
</comment>
<organism evidence="1 2">
    <name type="scientific">Trifolium pratense</name>
    <name type="common">Red clover</name>
    <dbReference type="NCBI Taxonomy" id="57577"/>
    <lineage>
        <taxon>Eukaryota</taxon>
        <taxon>Viridiplantae</taxon>
        <taxon>Streptophyta</taxon>
        <taxon>Embryophyta</taxon>
        <taxon>Tracheophyta</taxon>
        <taxon>Spermatophyta</taxon>
        <taxon>Magnoliopsida</taxon>
        <taxon>eudicotyledons</taxon>
        <taxon>Gunneridae</taxon>
        <taxon>Pentapetalae</taxon>
        <taxon>rosids</taxon>
        <taxon>fabids</taxon>
        <taxon>Fabales</taxon>
        <taxon>Fabaceae</taxon>
        <taxon>Papilionoideae</taxon>
        <taxon>50 kb inversion clade</taxon>
        <taxon>NPAAA clade</taxon>
        <taxon>Hologalegina</taxon>
        <taxon>IRL clade</taxon>
        <taxon>Trifolieae</taxon>
        <taxon>Trifolium</taxon>
    </lineage>
</organism>
<reference evidence="1" key="1">
    <citation type="submission" date="2023-10" db="EMBL/GenBank/DDBJ databases">
        <authorList>
            <person name="Rodriguez Cubillos JULIANA M."/>
            <person name="De Vega J."/>
        </authorList>
    </citation>
    <scope>NUCLEOTIDE SEQUENCE</scope>
</reference>
<dbReference type="Proteomes" id="UP001177021">
    <property type="component" value="Unassembled WGS sequence"/>
</dbReference>
<sequence length="98" mass="11328">MFHARGCTIVILVTGIASKPHNKKSGKCHIERVLQENHTRGGEDFDVAHCNMGVYKQTKIQKKTSVQIVKCYKHYIYLLSIKNYFKTYSNVFLGQKHK</sequence>
<evidence type="ECO:0000313" key="2">
    <source>
        <dbReference type="Proteomes" id="UP001177021"/>
    </source>
</evidence>
<keyword evidence="2" id="KW-1185">Reference proteome</keyword>
<gene>
    <name evidence="1" type="ORF">MILVUS5_LOCUS595</name>
</gene>
<proteinExistence type="predicted"/>